<reference evidence="1 2" key="1">
    <citation type="submission" date="2016-10" db="EMBL/GenBank/DDBJ databases">
        <authorList>
            <person name="Varghese N."/>
            <person name="Submissions S."/>
        </authorList>
    </citation>
    <scope>NUCLEOTIDE SEQUENCE [LARGE SCALE GENOMIC DNA]</scope>
    <source>
        <strain evidence="1 2">DSM 16643</strain>
    </source>
</reference>
<proteinExistence type="predicted"/>
<dbReference type="AlphaFoldDB" id="A0A1G5WHD3"/>
<evidence type="ECO:0000313" key="2">
    <source>
        <dbReference type="Proteomes" id="UP000323439"/>
    </source>
</evidence>
<dbReference type="EMBL" id="FMXB01000010">
    <property type="protein sequence ID" value="SDA57304.1"/>
    <property type="molecule type" value="Genomic_DNA"/>
</dbReference>
<organism evidence="1 2">
    <name type="scientific">Methanobrevibacter millerae</name>
    <dbReference type="NCBI Taxonomy" id="230361"/>
    <lineage>
        <taxon>Archaea</taxon>
        <taxon>Methanobacteriati</taxon>
        <taxon>Methanobacteriota</taxon>
        <taxon>Methanomada group</taxon>
        <taxon>Methanobacteria</taxon>
        <taxon>Methanobacteriales</taxon>
        <taxon>Methanobacteriaceae</taxon>
        <taxon>Methanobrevibacter</taxon>
    </lineage>
</organism>
<dbReference type="RefSeq" id="WP_188118104.1">
    <property type="nucleotide sequence ID" value="NZ_FMXB01000010.1"/>
</dbReference>
<accession>A0A1G5WHD3</accession>
<sequence>MDDEFLTDYFIKLNEEISNPRFIDEFKNQIDDLNEDKLKELIKNHY</sequence>
<name>A0A1G5WHD3_9EURY</name>
<protein>
    <submittedName>
        <fullName evidence="1">Uncharacterized protein</fullName>
    </submittedName>
</protein>
<gene>
    <name evidence="1" type="ORF">SAMN02910315_01402</name>
</gene>
<evidence type="ECO:0000313" key="1">
    <source>
        <dbReference type="EMBL" id="SDA57304.1"/>
    </source>
</evidence>
<dbReference type="Proteomes" id="UP000323439">
    <property type="component" value="Unassembled WGS sequence"/>
</dbReference>
<keyword evidence="2" id="KW-1185">Reference proteome</keyword>